<accession>A0A2X1UNS3</accession>
<sequence length="209" mass="22785">MIMESFMKLTAGKVVNRSALAALISLGVFASAQAQAESPNAFVEKVANQALSALLQDQAARSGDVGATNRLVDKYIVPYVNMEKTTRLATGQPWRQATEQQKAALVEGFKNTLVRTYSGALKDVTDSTKLNVLPFRGDPNAADVVVRTTLTGVSNTPVAVDYRLEKAGSSWKVYDMNIEGIWLIQNYRNQFAGEISRNGIDGLIKSLQR</sequence>
<dbReference type="PANTHER" id="PTHR36573:SF1">
    <property type="entry name" value="INTERMEMBRANE PHOSPHOLIPID TRANSPORT SYSTEM BINDING PROTEIN MLAC"/>
    <property type="match status" value="1"/>
</dbReference>
<dbReference type="AlphaFoldDB" id="A0A2X1UNS3"/>
<feature type="chain" id="PRO_5015949169" evidence="1">
    <location>
        <begin position="37"/>
        <end position="209"/>
    </location>
</feature>
<name>A0A2X1UNS3_9BURK</name>
<evidence type="ECO:0000256" key="1">
    <source>
        <dbReference type="SAM" id="SignalP"/>
    </source>
</evidence>
<keyword evidence="1" id="KW-0732">Signal</keyword>
<dbReference type="Pfam" id="PF05494">
    <property type="entry name" value="MlaC"/>
    <property type="match status" value="1"/>
</dbReference>
<evidence type="ECO:0000313" key="2">
    <source>
        <dbReference type="EMBL" id="SPY08822.1"/>
    </source>
</evidence>
<dbReference type="PIRSF" id="PIRSF004649">
    <property type="entry name" value="MlaC"/>
    <property type="match status" value="1"/>
</dbReference>
<organism evidence="2 3">
    <name type="scientific">Oligella urethralis</name>
    <dbReference type="NCBI Taxonomy" id="90245"/>
    <lineage>
        <taxon>Bacteria</taxon>
        <taxon>Pseudomonadati</taxon>
        <taxon>Pseudomonadota</taxon>
        <taxon>Betaproteobacteria</taxon>
        <taxon>Burkholderiales</taxon>
        <taxon>Alcaligenaceae</taxon>
        <taxon>Oligella</taxon>
    </lineage>
</organism>
<dbReference type="Proteomes" id="UP000250242">
    <property type="component" value="Unassembled WGS sequence"/>
</dbReference>
<dbReference type="Gene3D" id="3.10.450.50">
    <property type="match status" value="1"/>
</dbReference>
<dbReference type="Gene3D" id="1.10.10.640">
    <property type="entry name" value="phospholipid-binding protein"/>
    <property type="match status" value="1"/>
</dbReference>
<dbReference type="PANTHER" id="PTHR36573">
    <property type="entry name" value="INTERMEMBRANE PHOSPHOLIPID TRANSPORT SYSTEM BINDING PROTEIN MLAC"/>
    <property type="match status" value="1"/>
</dbReference>
<proteinExistence type="predicted"/>
<reference evidence="2 3" key="1">
    <citation type="submission" date="2018-06" db="EMBL/GenBank/DDBJ databases">
        <authorList>
            <consortium name="Pathogen Informatics"/>
            <person name="Doyle S."/>
        </authorList>
    </citation>
    <scope>NUCLEOTIDE SEQUENCE [LARGE SCALE GENOMIC DNA]</scope>
    <source>
        <strain evidence="2 3">NCTC11009</strain>
    </source>
</reference>
<dbReference type="EMBL" id="UATH01000001">
    <property type="protein sequence ID" value="SPY08822.1"/>
    <property type="molecule type" value="Genomic_DNA"/>
</dbReference>
<gene>
    <name evidence="2" type="primary">mlaC</name>
    <name evidence="2" type="ORF">NCTC11009_02061</name>
</gene>
<protein>
    <submittedName>
        <fullName evidence="2">Probable phospholipid-binding protein mlaC</fullName>
    </submittedName>
</protein>
<feature type="signal peptide" evidence="1">
    <location>
        <begin position="1"/>
        <end position="36"/>
    </location>
</feature>
<dbReference type="InterPro" id="IPR008869">
    <property type="entry name" value="MlaC/ttg2D"/>
</dbReference>
<evidence type="ECO:0000313" key="3">
    <source>
        <dbReference type="Proteomes" id="UP000250242"/>
    </source>
</evidence>